<dbReference type="SUPFAM" id="SSF160574">
    <property type="entry name" value="BT0923-like"/>
    <property type="match status" value="1"/>
</dbReference>
<accession>A0A5C8F1Z8</accession>
<comment type="caution">
    <text evidence="2">The sequence shown here is derived from an EMBL/GenBank/DDBJ whole genome shotgun (WGS) entry which is preliminary data.</text>
</comment>
<dbReference type="InterPro" id="IPR021533">
    <property type="entry name" value="PepSY-like"/>
</dbReference>
<reference evidence="2 3" key="1">
    <citation type="journal article" date="1992" name="Lakartidningen">
        <title>[Penicillin V and not amoxicillin is the first choice preparation in acute otitis].</title>
        <authorList>
            <person name="Kamme C."/>
            <person name="Lundgren K."/>
            <person name="Prellner K."/>
        </authorList>
    </citation>
    <scope>NUCLEOTIDE SEQUENCE [LARGE SCALE GENOMIC DNA]</scope>
    <source>
        <strain evidence="2 3">PC5538III-hc</strain>
    </source>
</reference>
<evidence type="ECO:0000259" key="1">
    <source>
        <dbReference type="Pfam" id="PF11396"/>
    </source>
</evidence>
<dbReference type="Gene3D" id="3.40.1420.30">
    <property type="match status" value="1"/>
</dbReference>
<protein>
    <recommendedName>
        <fullName evidence="1">Putative beta-lactamase-inhibitor-like PepSY-like domain-containing protein</fullName>
    </recommendedName>
</protein>
<dbReference type="EMBL" id="SAXY01000030">
    <property type="protein sequence ID" value="TXJ43202.1"/>
    <property type="molecule type" value="Genomic_DNA"/>
</dbReference>
<feature type="domain" description="Putative beta-lactamase-inhibitor-like PepSY-like" evidence="1">
    <location>
        <begin position="54"/>
        <end position="137"/>
    </location>
</feature>
<evidence type="ECO:0000313" key="3">
    <source>
        <dbReference type="Proteomes" id="UP000323176"/>
    </source>
</evidence>
<gene>
    <name evidence="2" type="ORF">EPJ72_04660</name>
</gene>
<evidence type="ECO:0000313" key="2">
    <source>
        <dbReference type="EMBL" id="TXJ43202.1"/>
    </source>
</evidence>
<name>A0A5C8F1Z8_BRAPL</name>
<dbReference type="Pfam" id="PF11396">
    <property type="entry name" value="PepSY_like"/>
    <property type="match status" value="1"/>
</dbReference>
<sequence length="146" mass="16710">MKKVLLFFIILYSFLYTQNLTEASLPLQAKNFINLNLEGDSVDTVSLYQNGGGYEVNTKLGFNIIFYQSGLWKSIKIDNLENNPNGIPRSCIHRSMVKVIDNEYPFSKITSITREDKFFTIVLNDNVELEITGYGIIVSKKNLEEQ</sequence>
<proteinExistence type="predicted"/>
<dbReference type="Proteomes" id="UP000323176">
    <property type="component" value="Unassembled WGS sequence"/>
</dbReference>
<dbReference type="AlphaFoldDB" id="A0A5C8F1Z8"/>
<dbReference type="OrthoDB" id="307827at2"/>
<organism evidence="2 3">
    <name type="scientific">Brachyspira pilosicoli</name>
    <name type="common">Serpulina pilosicoli</name>
    <dbReference type="NCBI Taxonomy" id="52584"/>
    <lineage>
        <taxon>Bacteria</taxon>
        <taxon>Pseudomonadati</taxon>
        <taxon>Spirochaetota</taxon>
        <taxon>Spirochaetia</taxon>
        <taxon>Brachyspirales</taxon>
        <taxon>Brachyspiraceae</taxon>
        <taxon>Brachyspira</taxon>
    </lineage>
</organism>